<comment type="catalytic activity">
    <reaction evidence="10">
        <text>N-succinyl-(2S,6S)-2,6-diaminopimelate + H2O = (2S,6S)-2,6-diaminopimelate + succinate</text>
        <dbReference type="Rhea" id="RHEA:22608"/>
        <dbReference type="ChEBI" id="CHEBI:15377"/>
        <dbReference type="ChEBI" id="CHEBI:30031"/>
        <dbReference type="ChEBI" id="CHEBI:57609"/>
        <dbReference type="ChEBI" id="CHEBI:58087"/>
        <dbReference type="EC" id="3.5.1.18"/>
    </reaction>
</comment>
<feature type="domain" description="Tryptophan synthase beta chain-like PALP" evidence="12">
    <location>
        <begin position="97"/>
        <end position="422"/>
    </location>
</feature>
<dbReference type="Pfam" id="PF07687">
    <property type="entry name" value="M20_dimer"/>
    <property type="match status" value="1"/>
</dbReference>
<keyword evidence="15" id="KW-1185">Reference proteome</keyword>
<dbReference type="InterPro" id="IPR001926">
    <property type="entry name" value="TrpB-like_PALP"/>
</dbReference>
<evidence type="ECO:0000256" key="1">
    <source>
        <dbReference type="ARBA" id="ARBA00001941"/>
    </source>
</evidence>
<name>A0AAD6SYR3_9AGAR</name>
<keyword evidence="7" id="KW-0378">Hydrolase</keyword>
<evidence type="ECO:0000313" key="14">
    <source>
        <dbReference type="EMBL" id="KAJ7034743.1"/>
    </source>
</evidence>
<comment type="cofactor">
    <cofactor evidence="1">
        <name>Co(2+)</name>
        <dbReference type="ChEBI" id="CHEBI:48828"/>
    </cofactor>
</comment>
<dbReference type="InterPro" id="IPR036264">
    <property type="entry name" value="Bact_exopeptidase_dim_dom"/>
</dbReference>
<dbReference type="PANTHER" id="PTHR42937">
    <property type="match status" value="1"/>
</dbReference>
<dbReference type="SUPFAM" id="SSF53187">
    <property type="entry name" value="Zn-dependent exopeptidases"/>
    <property type="match status" value="1"/>
</dbReference>
<accession>A0AAD6SYR3</accession>
<feature type="domain" description="Peptidase M20 dimerisation" evidence="13">
    <location>
        <begin position="605"/>
        <end position="712"/>
    </location>
</feature>
<proteinExistence type="inferred from homology"/>
<evidence type="ECO:0000259" key="12">
    <source>
        <dbReference type="Pfam" id="PF00291"/>
    </source>
</evidence>
<dbReference type="NCBIfam" id="NF006058">
    <property type="entry name" value="PRK08206.1"/>
    <property type="match status" value="1"/>
</dbReference>
<evidence type="ECO:0000313" key="15">
    <source>
        <dbReference type="Proteomes" id="UP001218188"/>
    </source>
</evidence>
<comment type="caution">
    <text evidence="14">The sequence shown here is derived from an EMBL/GenBank/DDBJ whole genome shotgun (WGS) entry which is preliminary data.</text>
</comment>
<evidence type="ECO:0000256" key="6">
    <source>
        <dbReference type="ARBA" id="ARBA00016853"/>
    </source>
</evidence>
<dbReference type="InterPro" id="IPR011650">
    <property type="entry name" value="Peptidase_M20_dimer"/>
</dbReference>
<keyword evidence="9" id="KW-0170">Cobalt</keyword>
<evidence type="ECO:0000256" key="10">
    <source>
        <dbReference type="ARBA" id="ARBA00051301"/>
    </source>
</evidence>
<reference evidence="14" key="1">
    <citation type="submission" date="2023-03" db="EMBL/GenBank/DDBJ databases">
        <title>Massive genome expansion in bonnet fungi (Mycena s.s.) driven by repeated elements and novel gene families across ecological guilds.</title>
        <authorList>
            <consortium name="Lawrence Berkeley National Laboratory"/>
            <person name="Harder C.B."/>
            <person name="Miyauchi S."/>
            <person name="Viragh M."/>
            <person name="Kuo A."/>
            <person name="Thoen E."/>
            <person name="Andreopoulos B."/>
            <person name="Lu D."/>
            <person name="Skrede I."/>
            <person name="Drula E."/>
            <person name="Henrissat B."/>
            <person name="Morin E."/>
            <person name="Kohler A."/>
            <person name="Barry K."/>
            <person name="LaButti K."/>
            <person name="Morin E."/>
            <person name="Salamov A."/>
            <person name="Lipzen A."/>
            <person name="Mereny Z."/>
            <person name="Hegedus B."/>
            <person name="Baldrian P."/>
            <person name="Stursova M."/>
            <person name="Weitz H."/>
            <person name="Taylor A."/>
            <person name="Grigoriev I.V."/>
            <person name="Nagy L.G."/>
            <person name="Martin F."/>
            <person name="Kauserud H."/>
        </authorList>
    </citation>
    <scope>NUCLEOTIDE SEQUENCE</scope>
    <source>
        <strain evidence="14">CBHHK200</strain>
    </source>
</reference>
<dbReference type="PANTHER" id="PTHR42937:SF1">
    <property type="entry name" value="DIAMINOPROPIONATE AMMONIA-LYASE"/>
    <property type="match status" value="1"/>
</dbReference>
<evidence type="ECO:0000256" key="4">
    <source>
        <dbReference type="ARBA" id="ARBA00006247"/>
    </source>
</evidence>
<dbReference type="InterPro" id="IPR002933">
    <property type="entry name" value="Peptidase_M20"/>
</dbReference>
<evidence type="ECO:0000256" key="5">
    <source>
        <dbReference type="ARBA" id="ARBA00011921"/>
    </source>
</evidence>
<dbReference type="Gene3D" id="3.30.70.360">
    <property type="match status" value="1"/>
</dbReference>
<dbReference type="Proteomes" id="UP001218188">
    <property type="component" value="Unassembled WGS sequence"/>
</dbReference>
<feature type="compositionally biased region" description="Basic and acidic residues" evidence="11">
    <location>
        <begin position="1"/>
        <end position="10"/>
    </location>
</feature>
<evidence type="ECO:0000259" key="13">
    <source>
        <dbReference type="Pfam" id="PF07687"/>
    </source>
</evidence>
<dbReference type="PROSITE" id="PS00758">
    <property type="entry name" value="ARGE_DAPE_CPG2_1"/>
    <property type="match status" value="1"/>
</dbReference>
<gene>
    <name evidence="14" type="ORF">C8F04DRAFT_1234114</name>
</gene>
<evidence type="ECO:0000256" key="7">
    <source>
        <dbReference type="ARBA" id="ARBA00022801"/>
    </source>
</evidence>
<dbReference type="NCBIfam" id="TIGR01910">
    <property type="entry name" value="DapE-ArgE"/>
    <property type="match status" value="1"/>
</dbReference>
<dbReference type="InterPro" id="IPR036052">
    <property type="entry name" value="TrpB-like_PALP_sf"/>
</dbReference>
<dbReference type="InterPro" id="IPR001261">
    <property type="entry name" value="ArgE/DapE_CS"/>
</dbReference>
<dbReference type="SUPFAM" id="SSF55031">
    <property type="entry name" value="Bacterial exopeptidase dimerisation domain"/>
    <property type="match status" value="1"/>
</dbReference>
<sequence length="818" mass="87568">MAHDSRHDAEPSSDARLSRVGRATDTWRSNEFFAVVQWDIAGVWERVRSGTLSGFRSVELVASVKPSLPICHESTAGVAPPPGPTQHYINAFHQTLPNYGPTGLIPLDKVAKELGVKAVYLKNESIRLDLPSFKILGASWGAFRALVQKFSLPLDAGLDAVREAVSSDPTTLFAATDGNHGRAVARIGKIIGTPVHIFVPAGLHRSTIELISSEGATVTQIKGSYDEAVDIAFKSAQKEGGLLVQDTSFDHYEEIPQYIVDGYTTLLSEITNQLSASQSPTHIIVPVGVGSFAQAVTSYYHQPSLPHALPQVITVEPDTAACLYSALTTGSPTPLHPAVSTMMLGMDCGTVSKSAWPILRHGVSAALSVSDHEAHLATLELNEYNIAAGPCGAAPLAALRHLVTAGAAPLGFGPESVVVLMCTEGAREYEVPRSVAAETPTEVTQALVQIDSSNPMDGRGPGERAVAEWIVRWLAHRAVETFWVERVLGRPSVVAVVRGTGGGKRLMLNGHLDTVTLAGYDGDPLSGEKRDGRVYGRGAADMKCGVAAALVALMKAKDLGLRGDVIFAGVADEEARSIGTEDVLAAGWTADGAVVNEPSGLDITTSHKGFVWCEVDVLGRAAHGSRPDLGIDAISLSGYFLVEVDKYAKRLLQTTGHPELGRGSVHASIVQGGEEASSYPAKCTITLERRTIPGETVEVVKKEVKEILDRVKGDVGGFEYALRVKFTRSPFEISKQHPFVELVARHVQKNTGKDARFRAEAFWADSALLADKQIPVVIFGPYGEGLHAKEEWVDLQSLDQTTETLVGIVREFCAQSRT</sequence>
<organism evidence="14 15">
    <name type="scientific">Mycena alexandri</name>
    <dbReference type="NCBI Taxonomy" id="1745969"/>
    <lineage>
        <taxon>Eukaryota</taxon>
        <taxon>Fungi</taxon>
        <taxon>Dikarya</taxon>
        <taxon>Basidiomycota</taxon>
        <taxon>Agaricomycotina</taxon>
        <taxon>Agaricomycetes</taxon>
        <taxon>Agaricomycetidae</taxon>
        <taxon>Agaricales</taxon>
        <taxon>Marasmiineae</taxon>
        <taxon>Mycenaceae</taxon>
        <taxon>Mycena</taxon>
    </lineage>
</organism>
<dbReference type="Gene3D" id="3.40.50.1100">
    <property type="match status" value="2"/>
</dbReference>
<evidence type="ECO:0000256" key="8">
    <source>
        <dbReference type="ARBA" id="ARBA00022833"/>
    </source>
</evidence>
<evidence type="ECO:0000256" key="9">
    <source>
        <dbReference type="ARBA" id="ARBA00023285"/>
    </source>
</evidence>
<dbReference type="Pfam" id="PF00291">
    <property type="entry name" value="PALP"/>
    <property type="match status" value="1"/>
</dbReference>
<dbReference type="AlphaFoldDB" id="A0AAD6SYR3"/>
<keyword evidence="8" id="KW-0862">Zinc</keyword>
<comment type="pathway">
    <text evidence="3">Amino-acid biosynthesis; L-lysine biosynthesis via DAP pathway; LL-2,6-diaminopimelate from (S)-tetrahydrodipicolinate (succinylase route): step 3/3.</text>
</comment>
<dbReference type="EC" id="3.5.1.18" evidence="5"/>
<dbReference type="Pfam" id="PF01546">
    <property type="entry name" value="Peptidase_M20"/>
    <property type="match status" value="1"/>
</dbReference>
<evidence type="ECO:0000256" key="2">
    <source>
        <dbReference type="ARBA" id="ARBA00001947"/>
    </source>
</evidence>
<comment type="similarity">
    <text evidence="4">Belongs to the peptidase M20A family.</text>
</comment>
<comment type="cofactor">
    <cofactor evidence="2">
        <name>Zn(2+)</name>
        <dbReference type="ChEBI" id="CHEBI:29105"/>
    </cofactor>
</comment>
<feature type="region of interest" description="Disordered" evidence="11">
    <location>
        <begin position="1"/>
        <end position="21"/>
    </location>
</feature>
<dbReference type="SUPFAM" id="SSF53686">
    <property type="entry name" value="Tryptophan synthase beta subunit-like PLP-dependent enzymes"/>
    <property type="match status" value="1"/>
</dbReference>
<protein>
    <recommendedName>
        <fullName evidence="6">Probable succinyl-diaminopimelate desuccinylase</fullName>
        <ecNumber evidence="5">3.5.1.18</ecNumber>
    </recommendedName>
</protein>
<evidence type="ECO:0000256" key="11">
    <source>
        <dbReference type="SAM" id="MobiDB-lite"/>
    </source>
</evidence>
<dbReference type="Gene3D" id="3.40.630.10">
    <property type="entry name" value="Zn peptidases"/>
    <property type="match status" value="1"/>
</dbReference>
<evidence type="ECO:0000256" key="3">
    <source>
        <dbReference type="ARBA" id="ARBA00005130"/>
    </source>
</evidence>
<dbReference type="InterPro" id="IPR010182">
    <property type="entry name" value="ArgE/DapE"/>
</dbReference>
<dbReference type="EMBL" id="JARJCM010000055">
    <property type="protein sequence ID" value="KAJ7034743.1"/>
    <property type="molecule type" value="Genomic_DNA"/>
</dbReference>
<dbReference type="GO" id="GO:0009014">
    <property type="term" value="F:succinyl-diaminopimelate desuccinylase activity"/>
    <property type="evidence" value="ECO:0007669"/>
    <property type="project" value="UniProtKB-EC"/>
</dbReference>